<keyword evidence="8" id="KW-0520">NAD</keyword>
<evidence type="ECO:0000259" key="11">
    <source>
        <dbReference type="Pfam" id="PF02852"/>
    </source>
</evidence>
<keyword evidence="14" id="KW-1185">Reference proteome</keyword>
<dbReference type="PANTHER" id="PTHR42737">
    <property type="entry name" value="GLUTATHIONE REDUCTASE"/>
    <property type="match status" value="1"/>
</dbReference>
<feature type="binding site" evidence="8">
    <location>
        <position position="306"/>
    </location>
    <ligand>
        <name>FAD</name>
        <dbReference type="ChEBI" id="CHEBI:57692"/>
    </ligand>
</feature>
<feature type="binding site" evidence="8">
    <location>
        <begin position="178"/>
        <end position="185"/>
    </location>
    <ligand>
        <name>NAD(+)</name>
        <dbReference type="ChEBI" id="CHEBI:57540"/>
    </ligand>
</feature>
<evidence type="ECO:0000256" key="5">
    <source>
        <dbReference type="ARBA" id="ARBA00023157"/>
    </source>
</evidence>
<dbReference type="AlphaFoldDB" id="A0A2S5SV48"/>
<dbReference type="GO" id="GO:0050660">
    <property type="term" value="F:flavin adenine dinucleotide binding"/>
    <property type="evidence" value="ECO:0007669"/>
    <property type="project" value="InterPro"/>
</dbReference>
<keyword evidence="4 10" id="KW-0560">Oxidoreductase</keyword>
<name>A0A2S5SV48_9BURK</name>
<dbReference type="SUPFAM" id="SSF55424">
    <property type="entry name" value="FAD/NAD-linked reductases, dimerisation (C-terminal) domain"/>
    <property type="match status" value="1"/>
</dbReference>
<feature type="domain" description="FAD/NAD(P)-binding" evidence="12">
    <location>
        <begin position="8"/>
        <end position="321"/>
    </location>
</feature>
<dbReference type="GO" id="GO:0034599">
    <property type="term" value="P:cellular response to oxidative stress"/>
    <property type="evidence" value="ECO:0007669"/>
    <property type="project" value="TreeGrafter"/>
</dbReference>
<feature type="binding site" evidence="8">
    <location>
        <position position="265"/>
    </location>
    <ligand>
        <name>NAD(+)</name>
        <dbReference type="ChEBI" id="CHEBI:57540"/>
    </ligand>
</feature>
<feature type="disulfide bond" description="Redox-active" evidence="9">
    <location>
        <begin position="44"/>
        <end position="49"/>
    </location>
</feature>
<evidence type="ECO:0000256" key="2">
    <source>
        <dbReference type="ARBA" id="ARBA00022630"/>
    </source>
</evidence>
<dbReference type="GO" id="GO:0004362">
    <property type="term" value="F:glutathione-disulfide reductase (NADPH) activity"/>
    <property type="evidence" value="ECO:0007669"/>
    <property type="project" value="TreeGrafter"/>
</dbReference>
<dbReference type="EMBL" id="PSNX01000007">
    <property type="protein sequence ID" value="PPE66447.1"/>
    <property type="molecule type" value="Genomic_DNA"/>
</dbReference>
<dbReference type="GO" id="GO:0005829">
    <property type="term" value="C:cytosol"/>
    <property type="evidence" value="ECO:0007669"/>
    <property type="project" value="TreeGrafter"/>
</dbReference>
<evidence type="ECO:0000256" key="4">
    <source>
        <dbReference type="ARBA" id="ARBA00023002"/>
    </source>
</evidence>
<dbReference type="Proteomes" id="UP000238605">
    <property type="component" value="Unassembled WGS sequence"/>
</dbReference>
<evidence type="ECO:0000256" key="1">
    <source>
        <dbReference type="ARBA" id="ARBA00007532"/>
    </source>
</evidence>
<comment type="caution">
    <text evidence="13">The sequence shown here is derived from an EMBL/GenBank/DDBJ whole genome shotgun (WGS) entry which is preliminary data.</text>
</comment>
<gene>
    <name evidence="13" type="ORF">C1704_09030</name>
</gene>
<feature type="active site" description="Proton acceptor" evidence="7">
    <location>
        <position position="439"/>
    </location>
</feature>
<evidence type="ECO:0000256" key="8">
    <source>
        <dbReference type="PIRSR" id="PIRSR000350-3"/>
    </source>
</evidence>
<dbReference type="PIRSF" id="PIRSF000350">
    <property type="entry name" value="Mercury_reductase_MerA"/>
    <property type="match status" value="1"/>
</dbReference>
<keyword evidence="8" id="KW-0547">Nucleotide-binding</keyword>
<protein>
    <submittedName>
        <fullName evidence="13">Glutathione-disulfide reductase</fullName>
    </submittedName>
</protein>
<dbReference type="GO" id="GO:0045454">
    <property type="term" value="P:cell redox homeostasis"/>
    <property type="evidence" value="ECO:0007669"/>
    <property type="project" value="InterPro"/>
</dbReference>
<dbReference type="InterPro" id="IPR036188">
    <property type="entry name" value="FAD/NAD-bd_sf"/>
</dbReference>
<sequence length="460" mass="49244">MSDRFDFDLLTLGAGSGGVAASRRAAAHGAKVGIVEASRVGGTCVIRGCVPKKLLMYAGQYGDALREAVEYGWVLPEGDLPRFDMGRWAQRKAAEIDRLEGVYRQLLANSGVTLFEGRARVLGPHTVQVGDRTLRARHLLIATGAAPVRDSVEGIAACPTSDDLLDLKALPADATVLGAGYIALEFASMLARLGVAVRLVYRADLPLRGFDDDVRRRLAAALDQTGIELVSGQGVKAVRGGPGRWEVVLADGRRLQASFVLNATGRRPNTAGLGLDTLGIALGDNAAVPVNEQLQTVAEGVHAIGDVTDRLNLTPVAIAQGRALADALFGPAHRMPDLRQVATAVFTLPPVGTIGLTEDEMQQRREPYRVFEADFRPMRQAFFGGTERCYMKLLVDDTTDRVMGLHMLGADAPEIVQSLAVALTCGATKAQFDQTLAVHPTAAEEFVLMREPARVVRSFS</sequence>
<evidence type="ECO:0000259" key="12">
    <source>
        <dbReference type="Pfam" id="PF07992"/>
    </source>
</evidence>
<dbReference type="PRINTS" id="PR00368">
    <property type="entry name" value="FADPNR"/>
</dbReference>
<dbReference type="RefSeq" id="WP_104302392.1">
    <property type="nucleotide sequence ID" value="NZ_PSNX01000007.1"/>
</dbReference>
<keyword evidence="5" id="KW-1015">Disulfide bond</keyword>
<evidence type="ECO:0000256" key="10">
    <source>
        <dbReference type="RuleBase" id="RU003691"/>
    </source>
</evidence>
<dbReference type="SUPFAM" id="SSF51905">
    <property type="entry name" value="FAD/NAD(P)-binding domain"/>
    <property type="match status" value="1"/>
</dbReference>
<evidence type="ECO:0000256" key="7">
    <source>
        <dbReference type="PIRSR" id="PIRSR000350-2"/>
    </source>
</evidence>
<keyword evidence="3 8" id="KW-0274">FAD</keyword>
<evidence type="ECO:0000256" key="9">
    <source>
        <dbReference type="PIRSR" id="PIRSR000350-4"/>
    </source>
</evidence>
<dbReference type="InterPro" id="IPR001100">
    <property type="entry name" value="Pyr_nuc-diS_OxRdtase"/>
</dbReference>
<evidence type="ECO:0000256" key="3">
    <source>
        <dbReference type="ARBA" id="ARBA00022827"/>
    </source>
</evidence>
<organism evidence="13 14">
    <name type="scientific">Caldimonas caldifontis</name>
    <dbReference type="NCBI Taxonomy" id="1452508"/>
    <lineage>
        <taxon>Bacteria</taxon>
        <taxon>Pseudomonadati</taxon>
        <taxon>Pseudomonadota</taxon>
        <taxon>Betaproteobacteria</taxon>
        <taxon>Burkholderiales</taxon>
        <taxon>Sphaerotilaceae</taxon>
        <taxon>Caldimonas</taxon>
    </lineage>
</organism>
<dbReference type="InterPro" id="IPR046952">
    <property type="entry name" value="GSHR/TRXR-like"/>
</dbReference>
<reference evidence="13 14" key="1">
    <citation type="submission" date="2018-02" db="EMBL/GenBank/DDBJ databases">
        <title>Reclassifiation of [Polyangium] brachysporum DSM 7029 as Guopingzhaonella breviflexa gen. nov., sp. nov., a member of the family Comamonadaceae.</title>
        <authorList>
            <person name="Tang B."/>
        </authorList>
    </citation>
    <scope>NUCLEOTIDE SEQUENCE [LARGE SCALE GENOMIC DNA]</scope>
    <source>
        <strain evidence="13 14">BCRC 80649</strain>
    </source>
</reference>
<dbReference type="PRINTS" id="PR00411">
    <property type="entry name" value="PNDRDTASEI"/>
</dbReference>
<dbReference type="InterPro" id="IPR004099">
    <property type="entry name" value="Pyr_nucl-diS_OxRdtase_dimer"/>
</dbReference>
<accession>A0A2S5SV48</accession>
<proteinExistence type="inferred from homology"/>
<feature type="binding site" evidence="8">
    <location>
        <position position="53"/>
    </location>
    <ligand>
        <name>FAD</name>
        <dbReference type="ChEBI" id="CHEBI:57692"/>
    </ligand>
</feature>
<dbReference type="InterPro" id="IPR012999">
    <property type="entry name" value="Pyr_OxRdtase_I_AS"/>
</dbReference>
<comment type="similarity">
    <text evidence="1 10">Belongs to the class-I pyridine nucleotide-disulfide oxidoreductase family.</text>
</comment>
<dbReference type="OrthoDB" id="178496at2"/>
<keyword evidence="6 10" id="KW-0676">Redox-active center</keyword>
<dbReference type="GO" id="GO:0006749">
    <property type="term" value="P:glutathione metabolic process"/>
    <property type="evidence" value="ECO:0007669"/>
    <property type="project" value="TreeGrafter"/>
</dbReference>
<evidence type="ECO:0000256" key="6">
    <source>
        <dbReference type="ARBA" id="ARBA00023284"/>
    </source>
</evidence>
<dbReference type="Gene3D" id="3.50.50.60">
    <property type="entry name" value="FAD/NAD(P)-binding domain"/>
    <property type="match status" value="2"/>
</dbReference>
<keyword evidence="2 10" id="KW-0285">Flavoprotein</keyword>
<dbReference type="InterPro" id="IPR023753">
    <property type="entry name" value="FAD/NAD-binding_dom"/>
</dbReference>
<dbReference type="Gene3D" id="3.30.390.30">
    <property type="match status" value="1"/>
</dbReference>
<evidence type="ECO:0000313" key="13">
    <source>
        <dbReference type="EMBL" id="PPE66447.1"/>
    </source>
</evidence>
<dbReference type="PANTHER" id="PTHR42737:SF2">
    <property type="entry name" value="GLUTATHIONE REDUCTASE"/>
    <property type="match status" value="1"/>
</dbReference>
<dbReference type="PROSITE" id="PS00076">
    <property type="entry name" value="PYRIDINE_REDOX_1"/>
    <property type="match status" value="1"/>
</dbReference>
<evidence type="ECO:0000313" key="14">
    <source>
        <dbReference type="Proteomes" id="UP000238605"/>
    </source>
</evidence>
<comment type="cofactor">
    <cofactor evidence="8">
        <name>FAD</name>
        <dbReference type="ChEBI" id="CHEBI:57692"/>
    </cofactor>
    <text evidence="8">Binds 1 FAD per subunit.</text>
</comment>
<dbReference type="Pfam" id="PF02852">
    <property type="entry name" value="Pyr_redox_dim"/>
    <property type="match status" value="1"/>
</dbReference>
<feature type="domain" description="Pyridine nucleotide-disulphide oxidoreductase dimerisation" evidence="11">
    <location>
        <begin position="341"/>
        <end position="449"/>
    </location>
</feature>
<dbReference type="Pfam" id="PF07992">
    <property type="entry name" value="Pyr_redox_2"/>
    <property type="match status" value="1"/>
</dbReference>
<dbReference type="NCBIfam" id="NF004776">
    <property type="entry name" value="PRK06116.1"/>
    <property type="match status" value="1"/>
</dbReference>
<dbReference type="InterPro" id="IPR016156">
    <property type="entry name" value="FAD/NAD-linked_Rdtase_dimer_sf"/>
</dbReference>